<sequence length="327" mass="36606">MSSTICKSLADQRPDFSAFQRLVKSLFPGVQARNIRMLEGHAHPIHILQLSNGVELVLKTRPLSSTSILRHERHLLETEAAVLSLLWQSGIKGIPQPLKVDIPKSTPSTAYFLRHLVQGVPLSEIDFPLTLDDRKCLDRQLGAVVNSISQHTSSQFGLVHNVTLGTGTRTWKQAFLSLLDSLMWDAENLFISLPYPEIRQHAIRLSAALDDVTVPRLAIVDIGKPSHIILDSKSKRISGFVDFSSALWGDPLIADVFGSASPEFLDAFGSDLTETKSALIRLLLYSCYHNVRKVVRQYYRNREDDEELAARRELTSQLATLSTLRYP</sequence>
<dbReference type="EMBL" id="CP120627">
    <property type="protein sequence ID" value="WEW55197.1"/>
    <property type="molecule type" value="Genomic_DNA"/>
</dbReference>
<dbReference type="InterPro" id="IPR051678">
    <property type="entry name" value="AGP_Transferase"/>
</dbReference>
<accession>A0AAF0IFU0</accession>
<evidence type="ECO:0000313" key="1">
    <source>
        <dbReference type="EMBL" id="WEW55197.1"/>
    </source>
</evidence>
<keyword evidence="2" id="KW-1185">Reference proteome</keyword>
<dbReference type="AlphaFoldDB" id="A0AAF0IFU0"/>
<reference evidence="1" key="1">
    <citation type="submission" date="2023-03" db="EMBL/GenBank/DDBJ databases">
        <title>Emydomyces testavorans Genome Sequence.</title>
        <authorList>
            <person name="Hoyer L."/>
        </authorList>
    </citation>
    <scope>NUCLEOTIDE SEQUENCE</scope>
    <source>
        <strain evidence="1">16-2883</strain>
    </source>
</reference>
<gene>
    <name evidence="1" type="ORF">PRK78_000626</name>
</gene>
<dbReference type="InterPro" id="IPR011009">
    <property type="entry name" value="Kinase-like_dom_sf"/>
</dbReference>
<protein>
    <recommendedName>
        <fullName evidence="3">Aminoglycoside phosphotransferase domain-containing protein</fullName>
    </recommendedName>
</protein>
<evidence type="ECO:0000313" key="2">
    <source>
        <dbReference type="Proteomes" id="UP001219355"/>
    </source>
</evidence>
<evidence type="ECO:0008006" key="3">
    <source>
        <dbReference type="Google" id="ProtNLM"/>
    </source>
</evidence>
<name>A0AAF0IFU0_9EURO</name>
<dbReference type="Gene3D" id="3.90.1200.10">
    <property type="match status" value="1"/>
</dbReference>
<dbReference type="Proteomes" id="UP001219355">
    <property type="component" value="Chromosome 1"/>
</dbReference>
<proteinExistence type="predicted"/>
<dbReference type="PANTHER" id="PTHR21310:SF59">
    <property type="entry name" value="AMINOGLYCOSIDE PHOSPHOTRANSFERASE DOMAIN-CONTAINING PROTEIN"/>
    <property type="match status" value="1"/>
</dbReference>
<dbReference type="SUPFAM" id="SSF56112">
    <property type="entry name" value="Protein kinase-like (PK-like)"/>
    <property type="match status" value="1"/>
</dbReference>
<dbReference type="PANTHER" id="PTHR21310">
    <property type="entry name" value="AMINOGLYCOSIDE PHOSPHOTRANSFERASE-RELATED-RELATED"/>
    <property type="match status" value="1"/>
</dbReference>
<organism evidence="1 2">
    <name type="scientific">Emydomyces testavorans</name>
    <dbReference type="NCBI Taxonomy" id="2070801"/>
    <lineage>
        <taxon>Eukaryota</taxon>
        <taxon>Fungi</taxon>
        <taxon>Dikarya</taxon>
        <taxon>Ascomycota</taxon>
        <taxon>Pezizomycotina</taxon>
        <taxon>Eurotiomycetes</taxon>
        <taxon>Eurotiomycetidae</taxon>
        <taxon>Onygenales</taxon>
        <taxon>Nannizziopsiaceae</taxon>
        <taxon>Emydomyces</taxon>
    </lineage>
</organism>